<sequence length="128" mass="12937">MRDLISNIGAELALVPAVKTAAGEGPAIDLLGFGRIAFLVTTGAIAGDGDFGVKVQESDSPSPETFTDADAAVVDSTAPVSLGANATYKLGYRGFRRYVRLALTKAGGTSIAAGAVAVLGDVQRRPAA</sequence>
<dbReference type="AlphaFoldDB" id="A0A4R3MJD0"/>
<dbReference type="EMBL" id="SMAK01000002">
    <property type="protein sequence ID" value="TCT12662.1"/>
    <property type="molecule type" value="Genomic_DNA"/>
</dbReference>
<keyword evidence="2" id="KW-1185">Reference proteome</keyword>
<comment type="caution">
    <text evidence="1">The sequence shown here is derived from an EMBL/GenBank/DDBJ whole genome shotgun (WGS) entry which is preliminary data.</text>
</comment>
<gene>
    <name evidence="1" type="ORF">EDC22_102347</name>
</gene>
<evidence type="ECO:0000313" key="1">
    <source>
        <dbReference type="EMBL" id="TCT12662.1"/>
    </source>
</evidence>
<organism evidence="1 2">
    <name type="scientific">Tepidamorphus gemmatus</name>
    <dbReference type="NCBI Taxonomy" id="747076"/>
    <lineage>
        <taxon>Bacteria</taxon>
        <taxon>Pseudomonadati</taxon>
        <taxon>Pseudomonadota</taxon>
        <taxon>Alphaproteobacteria</taxon>
        <taxon>Hyphomicrobiales</taxon>
        <taxon>Tepidamorphaceae</taxon>
        <taxon>Tepidamorphus</taxon>
    </lineage>
</organism>
<evidence type="ECO:0000313" key="2">
    <source>
        <dbReference type="Proteomes" id="UP000295678"/>
    </source>
</evidence>
<dbReference type="OrthoDB" id="5464931at2"/>
<proteinExistence type="predicted"/>
<accession>A0A4R3MJD0</accession>
<dbReference type="RefSeq" id="WP_132805428.1">
    <property type="nucleotide sequence ID" value="NZ_SMAK01000002.1"/>
</dbReference>
<protein>
    <submittedName>
        <fullName evidence="1">Uncharacterized protein</fullName>
    </submittedName>
</protein>
<reference evidence="1 2" key="1">
    <citation type="submission" date="2019-03" db="EMBL/GenBank/DDBJ databases">
        <title>Genomic Encyclopedia of Type Strains, Phase IV (KMG-IV): sequencing the most valuable type-strain genomes for metagenomic binning, comparative biology and taxonomic classification.</title>
        <authorList>
            <person name="Goeker M."/>
        </authorList>
    </citation>
    <scope>NUCLEOTIDE SEQUENCE [LARGE SCALE GENOMIC DNA]</scope>
    <source>
        <strain evidence="1 2">DSM 19345</strain>
    </source>
</reference>
<dbReference type="Proteomes" id="UP000295678">
    <property type="component" value="Unassembled WGS sequence"/>
</dbReference>
<name>A0A4R3MJD0_9HYPH</name>